<dbReference type="CDD" id="cd00593">
    <property type="entry name" value="RIBOc"/>
    <property type="match status" value="1"/>
</dbReference>
<dbReference type="PANTHER" id="PTHR11207">
    <property type="entry name" value="RIBONUCLEASE III"/>
    <property type="match status" value="1"/>
</dbReference>
<dbReference type="SMART" id="SM00535">
    <property type="entry name" value="RIBOc"/>
    <property type="match status" value="1"/>
</dbReference>
<dbReference type="Pfam" id="PF00035">
    <property type="entry name" value="dsrm"/>
    <property type="match status" value="1"/>
</dbReference>
<dbReference type="NCBIfam" id="TIGR02191">
    <property type="entry name" value="RNaseIII"/>
    <property type="match status" value="1"/>
</dbReference>
<evidence type="ECO:0000256" key="4">
    <source>
        <dbReference type="ARBA" id="ARBA00022664"/>
    </source>
</evidence>
<feature type="binding site" evidence="9">
    <location>
        <position position="132"/>
    </location>
    <ligand>
        <name>Mg(2+)</name>
        <dbReference type="ChEBI" id="CHEBI:18420"/>
    </ligand>
</feature>
<evidence type="ECO:0000259" key="10">
    <source>
        <dbReference type="PROSITE" id="PS50137"/>
    </source>
</evidence>
<dbReference type="RefSeq" id="WP_089837906.1">
    <property type="nucleotide sequence ID" value="NZ_FOZL01000001.1"/>
</dbReference>
<feature type="domain" description="DRBM" evidence="10">
    <location>
        <begin position="182"/>
        <end position="260"/>
    </location>
</feature>
<feature type="binding site" evidence="9">
    <location>
        <position position="135"/>
    </location>
    <ligand>
        <name>Mg(2+)</name>
        <dbReference type="ChEBI" id="CHEBI:18420"/>
    </ligand>
</feature>
<protein>
    <recommendedName>
        <fullName evidence="9">Ribonuclease 3</fullName>
        <ecNumber evidence="9">3.1.26.3</ecNumber>
    </recommendedName>
    <alternativeName>
        <fullName evidence="9">Ribonuclease III</fullName>
        <shortName evidence="9">RNase III</shortName>
    </alternativeName>
</protein>
<keyword evidence="13" id="KW-1185">Reference proteome</keyword>
<keyword evidence="8 9" id="KW-0694">RNA-binding</keyword>
<evidence type="ECO:0000259" key="11">
    <source>
        <dbReference type="PROSITE" id="PS50142"/>
    </source>
</evidence>
<dbReference type="HAMAP" id="MF_00104">
    <property type="entry name" value="RNase_III"/>
    <property type="match status" value="1"/>
</dbReference>
<evidence type="ECO:0000256" key="1">
    <source>
        <dbReference type="ARBA" id="ARBA00000109"/>
    </source>
</evidence>
<evidence type="ECO:0000313" key="12">
    <source>
        <dbReference type="EMBL" id="SFS08026.1"/>
    </source>
</evidence>
<dbReference type="EMBL" id="FOZL01000001">
    <property type="protein sequence ID" value="SFS08026.1"/>
    <property type="molecule type" value="Genomic_DNA"/>
</dbReference>
<keyword evidence="9" id="KW-0479">Metal-binding</keyword>
<reference evidence="12 13" key="1">
    <citation type="submission" date="2016-10" db="EMBL/GenBank/DDBJ databases">
        <authorList>
            <person name="de Groot N.N."/>
        </authorList>
    </citation>
    <scope>NUCLEOTIDE SEQUENCE [LARGE SCALE GENOMIC DNA]</scope>
    <source>
        <strain evidence="12 13">DSM 21001</strain>
    </source>
</reference>
<keyword evidence="9" id="KW-0460">Magnesium</keyword>
<dbReference type="GO" id="GO:0010468">
    <property type="term" value="P:regulation of gene expression"/>
    <property type="evidence" value="ECO:0007669"/>
    <property type="project" value="TreeGrafter"/>
</dbReference>
<dbReference type="GO" id="GO:0004525">
    <property type="term" value="F:ribonuclease III activity"/>
    <property type="evidence" value="ECO:0007669"/>
    <property type="project" value="UniProtKB-UniRule"/>
</dbReference>
<evidence type="ECO:0000256" key="2">
    <source>
        <dbReference type="ARBA" id="ARBA00010183"/>
    </source>
</evidence>
<name>A0A1I6LX42_9BACT</name>
<evidence type="ECO:0000256" key="6">
    <source>
        <dbReference type="ARBA" id="ARBA00022759"/>
    </source>
</evidence>
<evidence type="ECO:0000256" key="7">
    <source>
        <dbReference type="ARBA" id="ARBA00022801"/>
    </source>
</evidence>
<dbReference type="Pfam" id="PF14622">
    <property type="entry name" value="Ribonucleas_3_3"/>
    <property type="match status" value="1"/>
</dbReference>
<dbReference type="PROSITE" id="PS50137">
    <property type="entry name" value="DS_RBD"/>
    <property type="match status" value="1"/>
</dbReference>
<dbReference type="InterPro" id="IPR011907">
    <property type="entry name" value="RNase_III"/>
</dbReference>
<dbReference type="FunFam" id="1.10.1520.10:FF:000001">
    <property type="entry name" value="Ribonuclease 3"/>
    <property type="match status" value="1"/>
</dbReference>
<feature type="active site" evidence="9">
    <location>
        <position position="135"/>
    </location>
</feature>
<keyword evidence="5 9" id="KW-0540">Nuclease</keyword>
<keyword evidence="4 9" id="KW-0507">mRNA processing</keyword>
<evidence type="ECO:0000256" key="3">
    <source>
        <dbReference type="ARBA" id="ARBA00022552"/>
    </source>
</evidence>
<dbReference type="EC" id="3.1.26.3" evidence="9"/>
<dbReference type="GO" id="GO:0006364">
    <property type="term" value="P:rRNA processing"/>
    <property type="evidence" value="ECO:0007669"/>
    <property type="project" value="UniProtKB-UniRule"/>
</dbReference>
<dbReference type="CDD" id="cd10845">
    <property type="entry name" value="DSRM_RNAse_III_family"/>
    <property type="match status" value="1"/>
</dbReference>
<comment type="subcellular location">
    <subcellularLocation>
        <location evidence="9">Cytoplasm</location>
    </subcellularLocation>
</comment>
<dbReference type="GO" id="GO:0019843">
    <property type="term" value="F:rRNA binding"/>
    <property type="evidence" value="ECO:0007669"/>
    <property type="project" value="UniProtKB-KW"/>
</dbReference>
<dbReference type="GO" id="GO:0006397">
    <property type="term" value="P:mRNA processing"/>
    <property type="evidence" value="ECO:0007669"/>
    <property type="project" value="UniProtKB-UniRule"/>
</dbReference>
<dbReference type="PANTHER" id="PTHR11207:SF0">
    <property type="entry name" value="RIBONUCLEASE 3"/>
    <property type="match status" value="1"/>
</dbReference>
<evidence type="ECO:0000313" key="13">
    <source>
        <dbReference type="Proteomes" id="UP000199024"/>
    </source>
</evidence>
<keyword evidence="7 9" id="KW-0378">Hydrolase</keyword>
<keyword evidence="3 9" id="KW-0698">rRNA processing</keyword>
<evidence type="ECO:0000256" key="5">
    <source>
        <dbReference type="ARBA" id="ARBA00022722"/>
    </source>
</evidence>
<dbReference type="OrthoDB" id="9805026at2"/>
<sequence length="264" mass="28255">MTRRPTKRAAEKIEAPTSLLGHTFSSPELLSRALTHRSLSSETAPESLSDPTADNEQLEFLGDAVLGMVVAETLLALFPGSREGELTRMRASIVSRKHLGGVAAQIGLGPLLRLGRGEDLSGGRQKPAILADAVEAVIAALYLDGGLEPARSFIRKYVIEPSLPALKAALDPENTFSGAVGDHKSALQEYLQATGQGQPRYVLTAQTGPDHQKRFRVEVRILAPLPDEPDRTVALAEAEGQTKKQAQQSAAHLALKYLTKAGRA</sequence>
<dbReference type="SUPFAM" id="SSF54768">
    <property type="entry name" value="dsRNA-binding domain-like"/>
    <property type="match status" value="1"/>
</dbReference>
<dbReference type="GO" id="GO:0003725">
    <property type="term" value="F:double-stranded RNA binding"/>
    <property type="evidence" value="ECO:0007669"/>
    <property type="project" value="TreeGrafter"/>
</dbReference>
<keyword evidence="9" id="KW-0699">rRNA-binding</keyword>
<dbReference type="GO" id="GO:0005737">
    <property type="term" value="C:cytoplasm"/>
    <property type="evidence" value="ECO:0007669"/>
    <property type="project" value="UniProtKB-SubCell"/>
</dbReference>
<dbReference type="SUPFAM" id="SSF69065">
    <property type="entry name" value="RNase III domain-like"/>
    <property type="match status" value="1"/>
</dbReference>
<dbReference type="SMART" id="SM00358">
    <property type="entry name" value="DSRM"/>
    <property type="match status" value="1"/>
</dbReference>
<dbReference type="AlphaFoldDB" id="A0A1I6LX42"/>
<comment type="subunit">
    <text evidence="9">Homodimer.</text>
</comment>
<feature type="active site" evidence="9">
    <location>
        <position position="63"/>
    </location>
</feature>
<evidence type="ECO:0000256" key="8">
    <source>
        <dbReference type="ARBA" id="ARBA00022884"/>
    </source>
</evidence>
<proteinExistence type="inferred from homology"/>
<dbReference type="GO" id="GO:0046872">
    <property type="term" value="F:metal ion binding"/>
    <property type="evidence" value="ECO:0007669"/>
    <property type="project" value="UniProtKB-KW"/>
</dbReference>
<organism evidence="12 13">
    <name type="scientific">Granulicella pectinivorans</name>
    <dbReference type="NCBI Taxonomy" id="474950"/>
    <lineage>
        <taxon>Bacteria</taxon>
        <taxon>Pseudomonadati</taxon>
        <taxon>Acidobacteriota</taxon>
        <taxon>Terriglobia</taxon>
        <taxon>Terriglobales</taxon>
        <taxon>Acidobacteriaceae</taxon>
        <taxon>Granulicella</taxon>
    </lineage>
</organism>
<dbReference type="GO" id="GO:0008033">
    <property type="term" value="P:tRNA processing"/>
    <property type="evidence" value="ECO:0007669"/>
    <property type="project" value="UniProtKB-KW"/>
</dbReference>
<keyword evidence="6 9" id="KW-0255">Endonuclease</keyword>
<comment type="function">
    <text evidence="9">Digests double-stranded RNA. Involved in the processing of primary rRNA transcript to yield the immediate precursors to the large and small rRNAs (23S and 16S). Processes some mRNAs, and tRNAs when they are encoded in the rRNA operon. Processes pre-crRNA and tracrRNA of type II CRISPR loci if present in the organism.</text>
</comment>
<feature type="domain" description="RNase III" evidence="11">
    <location>
        <begin position="13"/>
        <end position="146"/>
    </location>
</feature>
<dbReference type="Gene3D" id="3.30.160.20">
    <property type="match status" value="1"/>
</dbReference>
<feature type="binding site" evidence="9">
    <location>
        <position position="59"/>
    </location>
    <ligand>
        <name>Mg(2+)</name>
        <dbReference type="ChEBI" id="CHEBI:18420"/>
    </ligand>
</feature>
<dbReference type="InterPro" id="IPR000999">
    <property type="entry name" value="RNase_III_dom"/>
</dbReference>
<dbReference type="Gene3D" id="1.10.1520.10">
    <property type="entry name" value="Ribonuclease III domain"/>
    <property type="match status" value="1"/>
</dbReference>
<dbReference type="PROSITE" id="PS00517">
    <property type="entry name" value="RNASE_3_1"/>
    <property type="match status" value="1"/>
</dbReference>
<keyword evidence="9" id="KW-0963">Cytoplasm</keyword>
<gene>
    <name evidence="9" type="primary">rnc</name>
    <name evidence="12" type="ORF">SAMN05421771_1421</name>
</gene>
<dbReference type="STRING" id="474950.SAMN05421771_1421"/>
<dbReference type="InterPro" id="IPR036389">
    <property type="entry name" value="RNase_III_sf"/>
</dbReference>
<evidence type="ECO:0000256" key="9">
    <source>
        <dbReference type="HAMAP-Rule" id="MF_00104"/>
    </source>
</evidence>
<dbReference type="InterPro" id="IPR014720">
    <property type="entry name" value="dsRBD_dom"/>
</dbReference>
<keyword evidence="9" id="KW-0819">tRNA processing</keyword>
<dbReference type="Proteomes" id="UP000199024">
    <property type="component" value="Unassembled WGS sequence"/>
</dbReference>
<comment type="similarity">
    <text evidence="2">Belongs to the ribonuclease III family.</text>
</comment>
<comment type="catalytic activity">
    <reaction evidence="1 9">
        <text>Endonucleolytic cleavage to 5'-phosphomonoester.</text>
        <dbReference type="EC" id="3.1.26.3"/>
    </reaction>
</comment>
<accession>A0A1I6LX42</accession>
<dbReference type="PROSITE" id="PS50142">
    <property type="entry name" value="RNASE_3_2"/>
    <property type="match status" value="1"/>
</dbReference>
<comment type="cofactor">
    <cofactor evidence="9">
        <name>Mg(2+)</name>
        <dbReference type="ChEBI" id="CHEBI:18420"/>
    </cofactor>
</comment>